<dbReference type="PANTHER" id="PTHR44520">
    <property type="entry name" value="RESPONSE REGULATOR RCP1-RELATED"/>
    <property type="match status" value="1"/>
</dbReference>
<dbReference type="Proteomes" id="UP000031572">
    <property type="component" value="Unassembled WGS sequence"/>
</dbReference>
<dbReference type="InterPro" id="IPR052893">
    <property type="entry name" value="TCS_response_regulator"/>
</dbReference>
<accession>A0A0C2BJP8</accession>
<dbReference type="GO" id="GO:0000160">
    <property type="term" value="P:phosphorelay signal transduction system"/>
    <property type="evidence" value="ECO:0007669"/>
    <property type="project" value="InterPro"/>
</dbReference>
<dbReference type="SUPFAM" id="SSF52172">
    <property type="entry name" value="CheY-like"/>
    <property type="match status" value="1"/>
</dbReference>
<dbReference type="SMART" id="SM00448">
    <property type="entry name" value="REC"/>
    <property type="match status" value="1"/>
</dbReference>
<dbReference type="CDD" id="cd17557">
    <property type="entry name" value="REC_Rcp-like"/>
    <property type="match status" value="1"/>
</dbReference>
<comment type="caution">
    <text evidence="3">The sequence shown here is derived from an EMBL/GenBank/DDBJ whole genome shotgun (WGS) entry which is preliminary data.</text>
</comment>
<dbReference type="STRING" id="709839.TSA66_04535"/>
<evidence type="ECO:0000259" key="2">
    <source>
        <dbReference type="PROSITE" id="PS50110"/>
    </source>
</evidence>
<dbReference type="InterPro" id="IPR011006">
    <property type="entry name" value="CheY-like_superfamily"/>
</dbReference>
<dbReference type="EMBL" id="JWJG01000028">
    <property type="protein sequence ID" value="KIF80239.1"/>
    <property type="molecule type" value="Genomic_DNA"/>
</dbReference>
<protein>
    <submittedName>
        <fullName evidence="3">Chemotaxis protein CheY</fullName>
    </submittedName>
</protein>
<organism evidence="3 4">
    <name type="scientific">Noviherbaspirillum autotrophicum</name>
    <dbReference type="NCBI Taxonomy" id="709839"/>
    <lineage>
        <taxon>Bacteria</taxon>
        <taxon>Pseudomonadati</taxon>
        <taxon>Pseudomonadota</taxon>
        <taxon>Betaproteobacteria</taxon>
        <taxon>Burkholderiales</taxon>
        <taxon>Oxalobacteraceae</taxon>
        <taxon>Noviherbaspirillum</taxon>
    </lineage>
</organism>
<dbReference type="Gene3D" id="3.40.50.2300">
    <property type="match status" value="1"/>
</dbReference>
<dbReference type="AlphaFoldDB" id="A0A0C2BJP8"/>
<reference evidence="3 4" key="1">
    <citation type="submission" date="2014-12" db="EMBL/GenBank/DDBJ databases">
        <title>Denitrispirillum autotrophicum gen. nov., sp. nov., Denitrifying, Facultatively Autotrophic Bacteria Isolated from Rice Paddy Soil.</title>
        <authorList>
            <person name="Ishii S."/>
            <person name="Ashida N."/>
            <person name="Ohno H."/>
            <person name="Otsuka S."/>
            <person name="Yokota A."/>
            <person name="Senoo K."/>
        </authorList>
    </citation>
    <scope>NUCLEOTIDE SEQUENCE [LARGE SCALE GENOMIC DNA]</scope>
    <source>
        <strain evidence="3 4">TSA66</strain>
    </source>
</reference>
<feature type="domain" description="Response regulatory" evidence="2">
    <location>
        <begin position="6"/>
        <end position="130"/>
    </location>
</feature>
<gene>
    <name evidence="3" type="ORF">TSA66_04535</name>
</gene>
<proteinExistence type="predicted"/>
<evidence type="ECO:0000256" key="1">
    <source>
        <dbReference type="PROSITE-ProRule" id="PRU00169"/>
    </source>
</evidence>
<dbReference type="InterPro" id="IPR001789">
    <property type="entry name" value="Sig_transdc_resp-reg_receiver"/>
</dbReference>
<dbReference type="RefSeq" id="WP_040039154.1">
    <property type="nucleotide sequence ID" value="NZ_JWJG01000028.1"/>
</dbReference>
<name>A0A0C2BJP8_9BURK</name>
<evidence type="ECO:0000313" key="4">
    <source>
        <dbReference type="Proteomes" id="UP000031572"/>
    </source>
</evidence>
<keyword evidence="1" id="KW-0597">Phosphoprotein</keyword>
<dbReference type="PANTHER" id="PTHR44520:SF1">
    <property type="entry name" value="TWO-COMPONENT SYSTEM REGULATORY PROTEIN"/>
    <property type="match status" value="1"/>
</dbReference>
<feature type="modified residue" description="4-aspartylphosphate" evidence="1">
    <location>
        <position position="63"/>
    </location>
</feature>
<sequence>MLNKMIILLVEDNPDDEELTRIAFQESKLLNEVVVARDGAEALDYLLDPQGKGHALPNLILLDLKLPKVDGLEVLKRLREEQRTRLLPVVVLTTSKEESDMINSYNLGCNSYIRKPVVFTDFIDAVRQLGMYWLMLNEPPPAWSSN</sequence>
<dbReference type="Pfam" id="PF00072">
    <property type="entry name" value="Response_reg"/>
    <property type="match status" value="1"/>
</dbReference>
<dbReference type="OrthoDB" id="9793549at2"/>
<keyword evidence="4" id="KW-1185">Reference proteome</keyword>
<dbReference type="PROSITE" id="PS50110">
    <property type="entry name" value="RESPONSE_REGULATORY"/>
    <property type="match status" value="1"/>
</dbReference>
<evidence type="ECO:0000313" key="3">
    <source>
        <dbReference type="EMBL" id="KIF80239.1"/>
    </source>
</evidence>